<reference evidence="2" key="1">
    <citation type="submission" date="2019-08" db="EMBL/GenBank/DDBJ databases">
        <authorList>
            <person name="Kucharzyk K."/>
            <person name="Murdoch R.W."/>
            <person name="Higgins S."/>
            <person name="Loffler F."/>
        </authorList>
    </citation>
    <scope>NUCLEOTIDE SEQUENCE</scope>
</reference>
<organism evidence="2">
    <name type="scientific">bioreactor metagenome</name>
    <dbReference type="NCBI Taxonomy" id="1076179"/>
    <lineage>
        <taxon>unclassified sequences</taxon>
        <taxon>metagenomes</taxon>
        <taxon>ecological metagenomes</taxon>
    </lineage>
</organism>
<keyword evidence="1" id="KW-0472">Membrane</keyword>
<dbReference type="AlphaFoldDB" id="A0A644XW22"/>
<gene>
    <name evidence="2" type="ORF">SDC9_66866</name>
</gene>
<name>A0A644XW22_9ZZZZ</name>
<feature type="transmembrane region" description="Helical" evidence="1">
    <location>
        <begin position="100"/>
        <end position="120"/>
    </location>
</feature>
<dbReference type="InterPro" id="IPR036390">
    <property type="entry name" value="WH_DNA-bd_sf"/>
</dbReference>
<sequence>MFIDIHKMDKKSRDMLAYLNTNTKLTSATLADAFNQHYKTELDEALETLSFLENKSLVKVKTYNDETAIMIQVTHLGRTYEQELLEQEKGQKKKLWSYRFWNILTLILSGILTIAINLIMKWGFDI</sequence>
<accession>A0A644XW22</accession>
<dbReference type="SUPFAM" id="SSF46785">
    <property type="entry name" value="Winged helix' DNA-binding domain"/>
    <property type="match status" value="1"/>
</dbReference>
<evidence type="ECO:0000256" key="1">
    <source>
        <dbReference type="SAM" id="Phobius"/>
    </source>
</evidence>
<proteinExistence type="predicted"/>
<evidence type="ECO:0000313" key="2">
    <source>
        <dbReference type="EMBL" id="MPM20436.1"/>
    </source>
</evidence>
<comment type="caution">
    <text evidence="2">The sequence shown here is derived from an EMBL/GenBank/DDBJ whole genome shotgun (WGS) entry which is preliminary data.</text>
</comment>
<dbReference type="EMBL" id="VSSQ01003380">
    <property type="protein sequence ID" value="MPM20436.1"/>
    <property type="molecule type" value="Genomic_DNA"/>
</dbReference>
<keyword evidence="1" id="KW-1133">Transmembrane helix</keyword>
<protein>
    <submittedName>
        <fullName evidence="2">Uncharacterized protein</fullName>
    </submittedName>
</protein>
<keyword evidence="1" id="KW-0812">Transmembrane</keyword>